<accession>A0A388T7Z4</accession>
<dbReference type="AlphaFoldDB" id="A0A388T7Z4"/>
<dbReference type="Pfam" id="PF00266">
    <property type="entry name" value="Aminotran_5"/>
    <property type="match status" value="1"/>
</dbReference>
<comment type="cofactor">
    <cofactor evidence="1">
        <name>pyridoxal 5'-phosphate</name>
        <dbReference type="ChEBI" id="CHEBI:597326"/>
    </cofactor>
</comment>
<dbReference type="Gene3D" id="3.90.1150.10">
    <property type="entry name" value="Aspartate Aminotransferase, domain 1"/>
    <property type="match status" value="1"/>
</dbReference>
<organism evidence="5 6">
    <name type="scientific">Termititenax aidoneus</name>
    <dbReference type="NCBI Taxonomy" id="2218524"/>
    <lineage>
        <taxon>Bacteria</taxon>
        <taxon>Bacillati</taxon>
        <taxon>Candidatus Margulisiibacteriota</taxon>
        <taxon>Candidatus Termititenacia</taxon>
        <taxon>Candidatus Termititenacales</taxon>
        <taxon>Candidatus Termititenacaceae</taxon>
        <taxon>Candidatus Termititenax</taxon>
    </lineage>
</organism>
<proteinExistence type="predicted"/>
<sequence>MLQKVIADAVIALREKTELKNPAAEISVPDILAENASLESKLDFLRGQLAGNEAEEITVFGHIRQLYADYTAQGKQLDFLIEYEKWFDARFGNTHTKGNLTADFSHKSFESLLALIHKALKADEENYIVLPVGQGTSGALERLHKILGIDIAPAALERLSGAQRTRLLELRDQLKRFAEQKNRWAEQYKKTKDKWLLAEIDALDEGLAAVHKLIDEWIREFIPASNRPVILITGQEHHGNTLPYDGTLADKIIVPFKPGTVDIDLAAYEKLLQDLRTQGRKIIVSFSAASNVTGQKTDIIATATLAKKYGALTIYDHAASLAYEPIDLSPRTVDGRPLIDAVVASPHKLPGGPGSTGLLVFNKAIYPAQLQPTNKAGGTVWHVSLWDVEYSRDILERELSGTPNGIGVLRLGLAIDLSYNIIGFENIQEIERALSKPLFNYLRGEPNIILYGDQELEKRVPIFSFNIKHGDGLLHPNFVARVLSDLFGIQTRPGCSCAGEYGHYLLQISQEASRIMLEKVREGIFAGKPGWVRLNPHWLFTPEQVSYMTEAIKLISLHGHKLLSLYELDIDGHYQFKDAFKDAAYFDVNVADAENVGVAQAARVFQRRQLWDAQVRPAGSKYAYRRALLDQLENAEIFLNALPDNTGRLRTLTLEEHGAPLPLLYESLTPKFQEKLDTLDRQKFDAPPAEGIAAGY</sequence>
<evidence type="ECO:0000313" key="5">
    <source>
        <dbReference type="EMBL" id="GBR72737.1"/>
    </source>
</evidence>
<evidence type="ECO:0000256" key="3">
    <source>
        <dbReference type="SAM" id="Coils"/>
    </source>
</evidence>
<keyword evidence="2" id="KW-0663">Pyridoxal phosphate</keyword>
<dbReference type="SUPFAM" id="SSF53383">
    <property type="entry name" value="PLP-dependent transferases"/>
    <property type="match status" value="1"/>
</dbReference>
<gene>
    <name evidence="5" type="ORF">NO1_0233</name>
</gene>
<dbReference type="EMBL" id="BGZN01000002">
    <property type="protein sequence ID" value="GBR72737.1"/>
    <property type="molecule type" value="Genomic_DNA"/>
</dbReference>
<evidence type="ECO:0000256" key="2">
    <source>
        <dbReference type="ARBA" id="ARBA00022898"/>
    </source>
</evidence>
<protein>
    <submittedName>
        <fullName evidence="5">Selenocysteine lyase</fullName>
    </submittedName>
</protein>
<evidence type="ECO:0000256" key="1">
    <source>
        <dbReference type="ARBA" id="ARBA00001933"/>
    </source>
</evidence>
<keyword evidence="3" id="KW-0175">Coiled coil</keyword>
<comment type="caution">
    <text evidence="5">The sequence shown here is derived from an EMBL/GenBank/DDBJ whole genome shotgun (WGS) entry which is preliminary data.</text>
</comment>
<evidence type="ECO:0000259" key="4">
    <source>
        <dbReference type="Pfam" id="PF00266"/>
    </source>
</evidence>
<dbReference type="InterPro" id="IPR015424">
    <property type="entry name" value="PyrdxlP-dep_Trfase"/>
</dbReference>
<reference evidence="5 6" key="1">
    <citation type="journal article" date="2019" name="ISME J.">
        <title>Genome analyses of uncultured TG2/ZB3 bacteria in 'Margulisbacteria' specifically attached to ectosymbiotic spirochetes of protists in the termite gut.</title>
        <authorList>
            <person name="Utami Y.D."/>
            <person name="Kuwahara H."/>
            <person name="Igai K."/>
            <person name="Murakami T."/>
            <person name="Sugaya K."/>
            <person name="Morikawa T."/>
            <person name="Nagura Y."/>
            <person name="Yuki M."/>
            <person name="Deevong P."/>
            <person name="Inoue T."/>
            <person name="Kihara K."/>
            <person name="Lo N."/>
            <person name="Yamada A."/>
            <person name="Ohkuma M."/>
            <person name="Hongoh Y."/>
        </authorList>
    </citation>
    <scope>NUCLEOTIDE SEQUENCE [LARGE SCALE GENOMIC DNA]</scope>
    <source>
        <strain evidence="5">NkOx7-01</strain>
    </source>
</reference>
<dbReference type="PANTHER" id="PTHR43586:SF8">
    <property type="entry name" value="CYSTEINE DESULFURASE 1, CHLOROPLASTIC"/>
    <property type="match status" value="1"/>
</dbReference>
<dbReference type="GO" id="GO:0016829">
    <property type="term" value="F:lyase activity"/>
    <property type="evidence" value="ECO:0007669"/>
    <property type="project" value="UniProtKB-KW"/>
</dbReference>
<keyword evidence="5" id="KW-0456">Lyase</keyword>
<keyword evidence="6" id="KW-1185">Reference proteome</keyword>
<dbReference type="Gene3D" id="3.40.640.10">
    <property type="entry name" value="Type I PLP-dependent aspartate aminotransferase-like (Major domain)"/>
    <property type="match status" value="1"/>
</dbReference>
<evidence type="ECO:0000313" key="6">
    <source>
        <dbReference type="Proteomes" id="UP000269352"/>
    </source>
</evidence>
<dbReference type="InterPro" id="IPR015422">
    <property type="entry name" value="PyrdxlP-dep_Trfase_small"/>
</dbReference>
<dbReference type="InterPro" id="IPR000192">
    <property type="entry name" value="Aminotrans_V_dom"/>
</dbReference>
<feature type="coiled-coil region" evidence="3">
    <location>
        <begin position="167"/>
        <end position="194"/>
    </location>
</feature>
<dbReference type="InterPro" id="IPR015421">
    <property type="entry name" value="PyrdxlP-dep_Trfase_major"/>
</dbReference>
<name>A0A388T7Z4_TERA1</name>
<feature type="domain" description="Aminotransferase class V" evidence="4">
    <location>
        <begin position="229"/>
        <end position="499"/>
    </location>
</feature>
<dbReference type="PANTHER" id="PTHR43586">
    <property type="entry name" value="CYSTEINE DESULFURASE"/>
    <property type="match status" value="1"/>
</dbReference>
<dbReference type="Proteomes" id="UP000269352">
    <property type="component" value="Unassembled WGS sequence"/>
</dbReference>